<dbReference type="InterPro" id="IPR036412">
    <property type="entry name" value="HAD-like_sf"/>
</dbReference>
<evidence type="ECO:0000313" key="3">
    <source>
        <dbReference type="Proteomes" id="UP000095751"/>
    </source>
</evidence>
<dbReference type="KEGG" id="fcy:FRACYDRAFT_149305"/>
<accession>A0A1E7F680</accession>
<evidence type="ECO:0000259" key="1">
    <source>
        <dbReference type="SMART" id="SM00775"/>
    </source>
</evidence>
<dbReference type="PANTHER" id="PTHR12181">
    <property type="entry name" value="LIPIN"/>
    <property type="match status" value="1"/>
</dbReference>
<proteinExistence type="predicted"/>
<dbReference type="Pfam" id="PF08235">
    <property type="entry name" value="LNS2"/>
    <property type="match status" value="1"/>
</dbReference>
<organism evidence="2 3">
    <name type="scientific">Fragilariopsis cylindrus CCMP1102</name>
    <dbReference type="NCBI Taxonomy" id="635003"/>
    <lineage>
        <taxon>Eukaryota</taxon>
        <taxon>Sar</taxon>
        <taxon>Stramenopiles</taxon>
        <taxon>Ochrophyta</taxon>
        <taxon>Bacillariophyta</taxon>
        <taxon>Bacillariophyceae</taxon>
        <taxon>Bacillariophycidae</taxon>
        <taxon>Bacillariales</taxon>
        <taxon>Bacillariaceae</taxon>
        <taxon>Fragilariopsis</taxon>
    </lineage>
</organism>
<feature type="non-terminal residue" evidence="2">
    <location>
        <position position="1"/>
    </location>
</feature>
<evidence type="ECO:0000313" key="2">
    <source>
        <dbReference type="EMBL" id="OEU13505.1"/>
    </source>
</evidence>
<name>A0A1E7F680_9STRA</name>
<dbReference type="PANTHER" id="PTHR12181:SF12">
    <property type="entry name" value="PHOSPHATIDATE PHOSPHATASE"/>
    <property type="match status" value="1"/>
</dbReference>
<reference evidence="2 3" key="1">
    <citation type="submission" date="2016-09" db="EMBL/GenBank/DDBJ databases">
        <title>Extensive genetic diversity and differential bi-allelic expression allows diatom success in the polar Southern Ocean.</title>
        <authorList>
            <consortium name="DOE Joint Genome Institute"/>
            <person name="Mock T."/>
            <person name="Otillar R.P."/>
            <person name="Strauss J."/>
            <person name="Dupont C."/>
            <person name="Frickenhaus S."/>
            <person name="Maumus F."/>
            <person name="Mcmullan M."/>
            <person name="Sanges R."/>
            <person name="Schmutz J."/>
            <person name="Toseland A."/>
            <person name="Valas R."/>
            <person name="Veluchamy A."/>
            <person name="Ward B.J."/>
            <person name="Allen A."/>
            <person name="Barry K."/>
            <person name="Falciatore A."/>
            <person name="Ferrante M."/>
            <person name="Fortunato A.E."/>
            <person name="Gloeckner G."/>
            <person name="Gruber A."/>
            <person name="Hipkin R."/>
            <person name="Janech M."/>
            <person name="Kroth P."/>
            <person name="Leese F."/>
            <person name="Lindquist E."/>
            <person name="Lyon B.R."/>
            <person name="Martin J."/>
            <person name="Mayer C."/>
            <person name="Parker M."/>
            <person name="Quesneville H."/>
            <person name="Raymond J."/>
            <person name="Uhlig C."/>
            <person name="Valentin K.U."/>
            <person name="Worden A.Z."/>
            <person name="Armbrust E.V."/>
            <person name="Bowler C."/>
            <person name="Green B."/>
            <person name="Moulton V."/>
            <person name="Van Oosterhout C."/>
            <person name="Grigoriev I."/>
        </authorList>
    </citation>
    <scope>NUCLEOTIDE SEQUENCE [LARGE SCALE GENOMIC DNA]</scope>
    <source>
        <strain evidence="2 3">CCMP1102</strain>
    </source>
</reference>
<dbReference type="InterPro" id="IPR031315">
    <property type="entry name" value="LNS2/PITP"/>
</dbReference>
<dbReference type="SUPFAM" id="SSF56784">
    <property type="entry name" value="HAD-like"/>
    <property type="match status" value="1"/>
</dbReference>
<feature type="non-terminal residue" evidence="2">
    <location>
        <position position="200"/>
    </location>
</feature>
<protein>
    <submittedName>
        <fullName evidence="2">LNS2-domain-containing protein</fullName>
    </submittedName>
</protein>
<dbReference type="AlphaFoldDB" id="A0A1E7F680"/>
<keyword evidence="3" id="KW-1185">Reference proteome</keyword>
<dbReference type="GO" id="GO:0008195">
    <property type="term" value="F:phosphatidate phosphatase activity"/>
    <property type="evidence" value="ECO:0007669"/>
    <property type="project" value="TreeGrafter"/>
</dbReference>
<dbReference type="InterPro" id="IPR026058">
    <property type="entry name" value="LIPIN"/>
</dbReference>
<feature type="domain" description="LNS2/PITP" evidence="1">
    <location>
        <begin position="39"/>
        <end position="200"/>
    </location>
</feature>
<gene>
    <name evidence="2" type="ORF">FRACYDRAFT_149305</name>
</gene>
<dbReference type="EMBL" id="KV784361">
    <property type="protein sequence ID" value="OEU13505.1"/>
    <property type="molecule type" value="Genomic_DNA"/>
</dbReference>
<sequence length="200" mass="22499">LKAFLKPGRNKMRYLLLDDQRIIGVAHAYIFLWNHQDSVVVSDIDGTITKSNARGVLGTIVTKQYVRVCHVGICHLLSSLSSSSQIVYITSRPLSLANQTRQFLSNLRQGNETLPHGPLLGFEGKVSQLVVMELLSKTTQKFKSGKLWKQVVQPFRRATNDPKTPFFVTGIGNTIMDVQAYHAIGMDLNRIFMIDKKSRI</sequence>
<dbReference type="InParanoid" id="A0A1E7F680"/>
<dbReference type="SMART" id="SM00775">
    <property type="entry name" value="LNS2"/>
    <property type="match status" value="1"/>
</dbReference>
<dbReference type="Proteomes" id="UP000095751">
    <property type="component" value="Unassembled WGS sequence"/>
</dbReference>
<dbReference type="OrthoDB" id="4567at2759"/>
<dbReference type="InterPro" id="IPR013209">
    <property type="entry name" value="LNS2"/>
</dbReference>